<accession>A0A8S1HPU3</accession>
<feature type="transmembrane region" description="Helical" evidence="1">
    <location>
        <begin position="51"/>
        <end position="75"/>
    </location>
</feature>
<feature type="transmembrane region" description="Helical" evidence="1">
    <location>
        <begin position="95"/>
        <end position="118"/>
    </location>
</feature>
<evidence type="ECO:0000256" key="1">
    <source>
        <dbReference type="SAM" id="Phobius"/>
    </source>
</evidence>
<name>A0A8S1HPU3_9PELO</name>
<organism evidence="2 3">
    <name type="scientific">Caenorhabditis auriculariae</name>
    <dbReference type="NCBI Taxonomy" id="2777116"/>
    <lineage>
        <taxon>Eukaryota</taxon>
        <taxon>Metazoa</taxon>
        <taxon>Ecdysozoa</taxon>
        <taxon>Nematoda</taxon>
        <taxon>Chromadorea</taxon>
        <taxon>Rhabditida</taxon>
        <taxon>Rhabditina</taxon>
        <taxon>Rhabditomorpha</taxon>
        <taxon>Rhabditoidea</taxon>
        <taxon>Rhabditidae</taxon>
        <taxon>Peloderinae</taxon>
        <taxon>Caenorhabditis</taxon>
    </lineage>
</organism>
<gene>
    <name evidence="2" type="ORF">CAUJ_LOCUS14562</name>
</gene>
<evidence type="ECO:0000313" key="2">
    <source>
        <dbReference type="EMBL" id="CAD6198656.1"/>
    </source>
</evidence>
<proteinExistence type="predicted"/>
<reference evidence="2" key="1">
    <citation type="submission" date="2020-10" db="EMBL/GenBank/DDBJ databases">
        <authorList>
            <person name="Kikuchi T."/>
        </authorList>
    </citation>
    <scope>NUCLEOTIDE SEQUENCE</scope>
    <source>
        <strain evidence="2">NKZ352</strain>
    </source>
</reference>
<comment type="caution">
    <text evidence="2">The sequence shown here is derived from an EMBL/GenBank/DDBJ whole genome shotgun (WGS) entry which is preliminary data.</text>
</comment>
<keyword evidence="1" id="KW-1133">Transmembrane helix</keyword>
<keyword evidence="1" id="KW-0812">Transmembrane</keyword>
<keyword evidence="3" id="KW-1185">Reference proteome</keyword>
<dbReference type="Proteomes" id="UP000835052">
    <property type="component" value="Unassembled WGS sequence"/>
</dbReference>
<keyword evidence="1" id="KW-0472">Membrane</keyword>
<protein>
    <submittedName>
        <fullName evidence="2">Uncharacterized protein</fullName>
    </submittedName>
</protein>
<dbReference type="AlphaFoldDB" id="A0A8S1HPU3"/>
<feature type="transmembrane region" description="Helical" evidence="1">
    <location>
        <begin position="171"/>
        <end position="193"/>
    </location>
</feature>
<sequence length="229" mass="25922">MVELSLVIGLLFFAQIVFLVLLHTVFLIILIKCYSEDKKFDYYAAVPWMELIRLAILLSAPFGLLNVTYTAGYISVTMTGDKDRVNDMEFFEVPFKVAATVRMILIISTPCGYLLILWRISKQMAMSSVSNTKSHRTIVLQALPVSIYSFITSFERYLMVNPLVNKVISDAGGMLIFSSILMSGYVVPLSFIIGNSQKRKMFWSIISLEFLRKPRTVSTVNGKSHDTMN</sequence>
<evidence type="ECO:0000313" key="3">
    <source>
        <dbReference type="Proteomes" id="UP000835052"/>
    </source>
</evidence>
<dbReference type="EMBL" id="CAJGYM010000133">
    <property type="protein sequence ID" value="CAD6198656.1"/>
    <property type="molecule type" value="Genomic_DNA"/>
</dbReference>
<feature type="transmembrane region" description="Helical" evidence="1">
    <location>
        <begin position="138"/>
        <end position="159"/>
    </location>
</feature>
<feature type="transmembrane region" description="Helical" evidence="1">
    <location>
        <begin position="6"/>
        <end position="31"/>
    </location>
</feature>